<sequence length="72" mass="8341">MGISFVMKFLSLLLMSLTIESTLNMKNAQSSLQQLRWLSFLKVRRRFSIAECEVLLTGHRIKTVQNKEAIKL</sequence>
<evidence type="ECO:0000313" key="2">
    <source>
        <dbReference type="EMBL" id="CRK95649.1"/>
    </source>
</evidence>
<gene>
    <name evidence="2" type="ORF">CLUMA_CG009107</name>
</gene>
<dbReference type="AlphaFoldDB" id="A0A1J1IB31"/>
<accession>A0A1J1IB31</accession>
<dbReference type="EMBL" id="CVRI01000042">
    <property type="protein sequence ID" value="CRK95649.1"/>
    <property type="molecule type" value="Genomic_DNA"/>
</dbReference>
<dbReference type="Proteomes" id="UP000183832">
    <property type="component" value="Unassembled WGS sequence"/>
</dbReference>
<protein>
    <submittedName>
        <fullName evidence="2">CLUMA_CG009107, isoform A</fullName>
    </submittedName>
</protein>
<keyword evidence="1" id="KW-0732">Signal</keyword>
<reference evidence="2 3" key="1">
    <citation type="submission" date="2015-04" db="EMBL/GenBank/DDBJ databases">
        <authorList>
            <person name="Syromyatnikov M.Y."/>
            <person name="Popov V.N."/>
        </authorList>
    </citation>
    <scope>NUCLEOTIDE SEQUENCE [LARGE SCALE GENOMIC DNA]</scope>
</reference>
<proteinExistence type="predicted"/>
<evidence type="ECO:0000313" key="3">
    <source>
        <dbReference type="Proteomes" id="UP000183832"/>
    </source>
</evidence>
<organism evidence="2 3">
    <name type="scientific">Clunio marinus</name>
    <dbReference type="NCBI Taxonomy" id="568069"/>
    <lineage>
        <taxon>Eukaryota</taxon>
        <taxon>Metazoa</taxon>
        <taxon>Ecdysozoa</taxon>
        <taxon>Arthropoda</taxon>
        <taxon>Hexapoda</taxon>
        <taxon>Insecta</taxon>
        <taxon>Pterygota</taxon>
        <taxon>Neoptera</taxon>
        <taxon>Endopterygota</taxon>
        <taxon>Diptera</taxon>
        <taxon>Nematocera</taxon>
        <taxon>Chironomoidea</taxon>
        <taxon>Chironomidae</taxon>
        <taxon>Clunio</taxon>
    </lineage>
</organism>
<feature type="signal peptide" evidence="1">
    <location>
        <begin position="1"/>
        <end position="21"/>
    </location>
</feature>
<evidence type="ECO:0000256" key="1">
    <source>
        <dbReference type="SAM" id="SignalP"/>
    </source>
</evidence>
<keyword evidence="3" id="KW-1185">Reference proteome</keyword>
<feature type="chain" id="PRO_5013017941" evidence="1">
    <location>
        <begin position="22"/>
        <end position="72"/>
    </location>
</feature>
<name>A0A1J1IB31_9DIPT</name>